<dbReference type="InterPro" id="IPR021840">
    <property type="entry name" value="DUF3433"/>
</dbReference>
<evidence type="ECO:0000313" key="2">
    <source>
        <dbReference type="EMBL" id="ERF69171.1"/>
    </source>
</evidence>
<feature type="transmembrane region" description="Helical" evidence="1">
    <location>
        <begin position="692"/>
        <end position="714"/>
    </location>
</feature>
<dbReference type="PANTHER" id="PTHR37544">
    <property type="entry name" value="SPRAY-RELATED"/>
    <property type="match status" value="1"/>
</dbReference>
<dbReference type="OrthoDB" id="3248909at2759"/>
<feature type="transmembrane region" description="Helical" evidence="1">
    <location>
        <begin position="734"/>
        <end position="752"/>
    </location>
</feature>
<name>U1GBX1_ENDPU</name>
<dbReference type="Pfam" id="PF11915">
    <property type="entry name" value="DUF3433"/>
    <property type="match status" value="2"/>
</dbReference>
<dbReference type="HOGENOM" id="CLU_261608_0_0_1"/>
<dbReference type="PANTHER" id="PTHR37544:SF3">
    <property type="entry name" value="SPRAY"/>
    <property type="match status" value="1"/>
</dbReference>
<feature type="transmembrane region" description="Helical" evidence="1">
    <location>
        <begin position="561"/>
        <end position="584"/>
    </location>
</feature>
<feature type="transmembrane region" description="Helical" evidence="1">
    <location>
        <begin position="204"/>
        <end position="225"/>
    </location>
</feature>
<dbReference type="Proteomes" id="UP000019373">
    <property type="component" value="Unassembled WGS sequence"/>
</dbReference>
<feature type="transmembrane region" description="Helical" evidence="1">
    <location>
        <begin position="802"/>
        <end position="825"/>
    </location>
</feature>
<evidence type="ECO:0000313" key="3">
    <source>
        <dbReference type="Proteomes" id="UP000019373"/>
    </source>
</evidence>
<gene>
    <name evidence="2" type="ORF">EPUS_01128</name>
</gene>
<feature type="transmembrane region" description="Helical" evidence="1">
    <location>
        <begin position="122"/>
        <end position="143"/>
    </location>
</feature>
<dbReference type="GeneID" id="19236186"/>
<dbReference type="RefSeq" id="XP_007805231.1">
    <property type="nucleotide sequence ID" value="XM_007807040.1"/>
</dbReference>
<keyword evidence="1" id="KW-1133">Transmembrane helix</keyword>
<proteinExistence type="predicted"/>
<sequence>MDYMMQSPYNGSESQQLLGLYRDPSPAISTNTTPHTSYYPKSYFFSTTTFINNNDNPAYLGTSTPGEAPLRWRPYTMHWAYLLAHVLLNGTVCVSLFLALRYSTANNGFSETEFPINSAKGVLVFQIIPAVIAIGFQSAWLNIDIDFKRLMPFLNLANPSPARRRCIGRKSGVPGSRGNDSLLLNYFPYTRWTADFRSPFRGHWVVATTFWTSFLTLTLVGYHAVLFTPQEFLVSHPLNTTSGLQFRRLSNWRSLIEDVYMSGLGKELAANDLRLWLDPSVDVMQSLRAWKRTFWSAVPFMLIDDVNGTSALLPPKDAIWQAETAVFYASLDCQPADVQFTASTQNLNVTFQDAMGCAAQHSYPLPSAGQYLSFWDVSQSYEIPACIDTQLLAWGKAMPTSEVIWTGLSCIPKYRMANLQVAVNAYGVVFLLDQDGNMTPYLTESLFDSVATDFISSNLTALVKSVFFDTGLASLSSYPASQVPFFAGLPQSSLMVDEDALLRPKNLTLTVQRTFSHVLSRLFTTSLFAASTASEPETFVTMDGIRFSYINRYGIQPTAVIFLWFNYAVMACSALGLAITVAFMKKYRMTGLKFDVTKAGIAGLMLLFHRSRQVLEQDFKDLDQSLRRSDLKKRLGEKIYRLGYWRDGQGVYWGISRESDGPTNQEQSLIPRIAPEDLPSFRYRSGKSDVHIVYVAVMVLLMSALAGSCLWLAISSSRNGLDPTFGTMSLTWAIIVWRLVPVLLTSYCFWWWKNVDMYCRATQPFGGLNKPHSADENICLDYRTDMALLLPWRAASNKHSKLCLVATGSLLSGIMLAVAPMLIVFRDVTKTTTMLFDQPINWKDASYTTPALEPYIYQTANLLLGSDAIASWTDGTSLYLPVAVDNSTNITGNSSIAMSGTWTFDTQRVMANLSNCVNLQVGLDLSVDVRDVQFDGQEGRIFNAMNLESSDCTAGTNINSVCGRSSSNSTTRSEHPEEVCGSWSLLSATGSCQHEGKWWIYRISGERLGYDAAGQTVFSARNTPVVTSLLCDTSIWLSEVTLVDFDPNRPTIDPTTVVVKSSEPFDKRTSNSTFGHLFNSLLNQTLAEISSNTSTASTSSLMTVLTLAALPNANLLSTPLGFAAASSRAFSTLFTLYALNALTLYPPSPTHTLSFPGTIHWAQTRVFVRVSTFSIYLFCLLFLLLTYATIWSTLRDWRLPRWIDTMADTVSYFYRSGSGILDHDFQGMQDVQDARELERRLLAKGRRYVLGEGIGRDGVSYVGIGDEREVRTIPRRRRRPWLVNNNAERPRWERIPSGP</sequence>
<feature type="transmembrane region" description="Helical" evidence="1">
    <location>
        <begin position="79"/>
        <end position="102"/>
    </location>
</feature>
<keyword evidence="3" id="KW-1185">Reference proteome</keyword>
<dbReference type="EMBL" id="KE721469">
    <property type="protein sequence ID" value="ERF69171.1"/>
    <property type="molecule type" value="Genomic_DNA"/>
</dbReference>
<evidence type="ECO:0000256" key="1">
    <source>
        <dbReference type="SAM" id="Phobius"/>
    </source>
</evidence>
<feature type="transmembrane region" description="Helical" evidence="1">
    <location>
        <begin position="1173"/>
        <end position="1194"/>
    </location>
</feature>
<organism evidence="2 3">
    <name type="scientific">Endocarpon pusillum (strain Z07020 / HMAS-L-300199)</name>
    <name type="common">Lichen-forming fungus</name>
    <dbReference type="NCBI Taxonomy" id="1263415"/>
    <lineage>
        <taxon>Eukaryota</taxon>
        <taxon>Fungi</taxon>
        <taxon>Dikarya</taxon>
        <taxon>Ascomycota</taxon>
        <taxon>Pezizomycotina</taxon>
        <taxon>Eurotiomycetes</taxon>
        <taxon>Chaetothyriomycetidae</taxon>
        <taxon>Verrucariales</taxon>
        <taxon>Verrucariaceae</taxon>
        <taxon>Endocarpon</taxon>
    </lineage>
</organism>
<keyword evidence="1" id="KW-0472">Membrane</keyword>
<reference evidence="3" key="1">
    <citation type="journal article" date="2014" name="BMC Genomics">
        <title>Genome characteristics reveal the impact of lichenization on lichen-forming fungus Endocarpon pusillum Hedwig (Verrucariales, Ascomycota).</title>
        <authorList>
            <person name="Wang Y.-Y."/>
            <person name="Liu B."/>
            <person name="Zhang X.-Y."/>
            <person name="Zhou Q.-M."/>
            <person name="Zhang T."/>
            <person name="Li H."/>
            <person name="Yu Y.-F."/>
            <person name="Zhang X.-L."/>
            <person name="Hao X.-Y."/>
            <person name="Wang M."/>
            <person name="Wang L."/>
            <person name="Wei J.-C."/>
        </authorList>
    </citation>
    <scope>NUCLEOTIDE SEQUENCE [LARGE SCALE GENOMIC DNA]</scope>
    <source>
        <strain evidence="3">Z07020 / HMAS-L-300199</strain>
    </source>
</reference>
<accession>U1GBX1</accession>
<protein>
    <submittedName>
        <fullName evidence="2">Uncharacterized protein</fullName>
    </submittedName>
</protein>
<keyword evidence="1" id="KW-0812">Transmembrane</keyword>